<protein>
    <submittedName>
        <fullName evidence="1">Uncharacterized protein</fullName>
    </submittedName>
</protein>
<evidence type="ECO:0000313" key="2">
    <source>
        <dbReference type="Proteomes" id="UP000824120"/>
    </source>
</evidence>
<organism evidence="1 2">
    <name type="scientific">Solanum commersonii</name>
    <name type="common">Commerson's wild potato</name>
    <name type="synonym">Commerson's nightshade</name>
    <dbReference type="NCBI Taxonomy" id="4109"/>
    <lineage>
        <taxon>Eukaryota</taxon>
        <taxon>Viridiplantae</taxon>
        <taxon>Streptophyta</taxon>
        <taxon>Embryophyta</taxon>
        <taxon>Tracheophyta</taxon>
        <taxon>Spermatophyta</taxon>
        <taxon>Magnoliopsida</taxon>
        <taxon>eudicotyledons</taxon>
        <taxon>Gunneridae</taxon>
        <taxon>Pentapetalae</taxon>
        <taxon>asterids</taxon>
        <taxon>lamiids</taxon>
        <taxon>Solanales</taxon>
        <taxon>Solanaceae</taxon>
        <taxon>Solanoideae</taxon>
        <taxon>Solaneae</taxon>
        <taxon>Solanum</taxon>
    </lineage>
</organism>
<accession>A0A9J5Y7F3</accession>
<sequence>MECQQLIDKITSKINSAYSKQLSYAGRLQIINNVDKKCRDYLWGSTEEARKVPLVSW</sequence>
<dbReference type="AlphaFoldDB" id="A0A9J5Y7F3"/>
<evidence type="ECO:0000313" key="1">
    <source>
        <dbReference type="EMBL" id="KAG5596077.1"/>
    </source>
</evidence>
<gene>
    <name evidence="1" type="ORF">H5410_037309</name>
</gene>
<dbReference type="Proteomes" id="UP000824120">
    <property type="component" value="Chromosome 7"/>
</dbReference>
<name>A0A9J5Y7F3_SOLCO</name>
<dbReference type="EMBL" id="JACXVP010000007">
    <property type="protein sequence ID" value="KAG5596077.1"/>
    <property type="molecule type" value="Genomic_DNA"/>
</dbReference>
<dbReference type="OrthoDB" id="1751077at2759"/>
<keyword evidence="2" id="KW-1185">Reference proteome</keyword>
<proteinExistence type="predicted"/>
<comment type="caution">
    <text evidence="1">The sequence shown here is derived from an EMBL/GenBank/DDBJ whole genome shotgun (WGS) entry which is preliminary data.</text>
</comment>
<reference evidence="1 2" key="1">
    <citation type="submission" date="2020-09" db="EMBL/GenBank/DDBJ databases">
        <title>De no assembly of potato wild relative species, Solanum commersonii.</title>
        <authorList>
            <person name="Cho K."/>
        </authorList>
    </citation>
    <scope>NUCLEOTIDE SEQUENCE [LARGE SCALE GENOMIC DNA]</scope>
    <source>
        <strain evidence="1">LZ3.2</strain>
        <tissue evidence="1">Leaf</tissue>
    </source>
</reference>